<feature type="domain" description="Aminoacyl-transfer RNA synthetases class-II family profile" evidence="8">
    <location>
        <begin position="1071"/>
        <end position="1310"/>
    </location>
</feature>
<dbReference type="NCBIfam" id="TIGR00408">
    <property type="entry name" value="proS_fam_I"/>
    <property type="match status" value="1"/>
</dbReference>
<keyword evidence="2" id="KW-0547">Nucleotide-binding</keyword>
<evidence type="ECO:0000256" key="5">
    <source>
        <dbReference type="ARBA" id="ARBA00022917"/>
    </source>
</evidence>
<keyword evidence="1" id="KW-0436">Ligase</keyword>
<dbReference type="PROSITE" id="PS00762">
    <property type="entry name" value="WHEP_TRS_1"/>
    <property type="match status" value="1"/>
</dbReference>
<evidence type="ECO:0000256" key="2">
    <source>
        <dbReference type="ARBA" id="ARBA00022741"/>
    </source>
</evidence>
<dbReference type="InterPro" id="IPR011035">
    <property type="entry name" value="Ribosomal_bL25/Gln-tRNA_synth"/>
</dbReference>
<dbReference type="Gene3D" id="3.40.50.800">
    <property type="entry name" value="Anticodon-binding domain"/>
    <property type="match status" value="1"/>
</dbReference>
<dbReference type="InterPro" id="IPR004154">
    <property type="entry name" value="Anticodon-bd"/>
</dbReference>
<dbReference type="InterPro" id="IPR020056">
    <property type="entry name" value="Rbsml_bL25/Gln-tRNA_synth_N"/>
</dbReference>
<feature type="compositionally biased region" description="Basic and acidic residues" evidence="7">
    <location>
        <begin position="309"/>
        <end position="323"/>
    </location>
</feature>
<keyword evidence="5" id="KW-0648">Protein biosynthesis</keyword>
<evidence type="ECO:0000256" key="6">
    <source>
        <dbReference type="ARBA" id="ARBA00023146"/>
    </source>
</evidence>
<keyword evidence="6" id="KW-0030">Aminoacyl-tRNA synthetase</keyword>
<dbReference type="SUPFAM" id="SSF64586">
    <property type="entry name" value="C-terminal domain of ProRS"/>
    <property type="match status" value="1"/>
</dbReference>
<dbReference type="SUPFAM" id="SSF52954">
    <property type="entry name" value="Class II aaRS ABD-related"/>
    <property type="match status" value="1"/>
</dbReference>
<dbReference type="InterPro" id="IPR014729">
    <property type="entry name" value="Rossmann-like_a/b/a_fold"/>
</dbReference>
<dbReference type="Gene3D" id="3.90.800.10">
    <property type="entry name" value="Glutamyl-tRNA Synthetase, Domain 3"/>
    <property type="match status" value="1"/>
</dbReference>
<dbReference type="Gene3D" id="3.30.930.10">
    <property type="entry name" value="Bira Bifunctional Protein, Domain 2"/>
    <property type="match status" value="1"/>
</dbReference>
<keyword evidence="10" id="KW-1185">Reference proteome</keyword>
<feature type="domain" description="WHEP-TRS" evidence="9">
    <location>
        <begin position="847"/>
        <end position="903"/>
    </location>
</feature>
<dbReference type="SUPFAM" id="SSF50715">
    <property type="entry name" value="Ribosomal protein L25-like"/>
    <property type="match status" value="1"/>
</dbReference>
<feature type="region of interest" description="Disordered" evidence="7">
    <location>
        <begin position="895"/>
        <end position="928"/>
    </location>
</feature>
<accession>A0ABM1BD56</accession>
<evidence type="ECO:0000256" key="1">
    <source>
        <dbReference type="ARBA" id="ARBA00022598"/>
    </source>
</evidence>
<dbReference type="PROSITE" id="PS50862">
    <property type="entry name" value="AA_TRNA_LIGASE_II"/>
    <property type="match status" value="1"/>
</dbReference>
<dbReference type="Pfam" id="PF00587">
    <property type="entry name" value="tRNA-synt_2b"/>
    <property type="match status" value="1"/>
</dbReference>
<feature type="compositionally biased region" description="Basic and acidic residues" evidence="7">
    <location>
        <begin position="179"/>
        <end position="198"/>
    </location>
</feature>
<dbReference type="InterPro" id="IPR020058">
    <property type="entry name" value="Glu/Gln-tRNA-synth_Ib_cat-dom"/>
</dbReference>
<dbReference type="CDD" id="cd00807">
    <property type="entry name" value="GlnRS_core"/>
    <property type="match status" value="1"/>
</dbReference>
<dbReference type="Gene3D" id="1.10.287.10">
    <property type="entry name" value="S15/NS1, RNA-binding"/>
    <property type="match status" value="3"/>
</dbReference>
<keyword evidence="3" id="KW-0067">ATP-binding</keyword>
<dbReference type="InterPro" id="IPR017449">
    <property type="entry name" value="Pro-tRNA_synth_II"/>
</dbReference>
<sequence length="1530" mass="174012">MELGVTCSLSVPPLSVLLTGEFVKPDIVLNVAWGKATTLEISNNGVTLNSAIAICRYLARLAPSKGLYGTSVLEKTEVDHWLEFTTKLCSPSEFSQNIKYLNEVFQAPILYLVGQTVTLADVAVWAALYQNNQWQKLLTKGTAPFNLLRWYKFLSSTEPFNAAEQLLPAETQMKMGRISGKDDKKAKSNDKGTKDEGKFVDLPGAEKGKVVIRFPPEASGFLHIGHAKAALLNQYYQNEFEGKLILRFDDTNPAKEKEDFEKVILEDVEMLGIKPNIFSYTSDYFDVLLQSCEDLLKSGKAYVDDTDGETMKVEREERKESKNRNNSVQRNLEMWEEMKKGSKNGQNCCVRAKIDMNADNGCMRDPTLYRCKKETHPRTGNKYNVYPTYDFACPIVDSIENVTHALRTTEYHDRDEQYFWILDALEMRKPYIYEYSRLNMMNTVLSKRKLTWFVEQGIVDGWDDPRMPTVRGVLRQGMTVEGLKQFIIAQGSSRSVVMMDWDKIWAFNKKVIDPISPRFTAVEKDNVVSVIVKDASEEPQQVPKHPKNPDVGMKTVWTGPHIVIDRADAEAMKDGENVTFINWGNLLIKFIKKNSLGQVEQIEATLNLDNKDYKKTLKVTWLANTEKAPLVPCVFIYFDHLITKSILGKDEDFKCFLADTTKTEVMMLGDPEMKKLKKNDIIQVQRKGYFICDQPYDSGSNDSRVVLIFIPDGSKDTNMLPEIVRKAKGIGKNQNKSVTAKAEVVQSSTNKNKDLDDARVKELNDQIKAQGEKVRSLKSEKVDKMVIDAEVQELLKLKADFKIITGKEWKLDTHIKSAEQANQSKSNKKNVNNKEEDECSSENLSGLSLELDKQIKNQGDKIRHMKVEKVSKDVLDPEIQTLLKLKTDFKALTGKEWKPSSSNTSNVKKKEDGKGDCQTKDSATKDQYKDAAGLKAKADAQGEKVRNLKTSGASKQEIESEVKILLDLKAKYKELTGEDLNKGADKRKDKKKEKPEGKQDLNKKQHVKKKEAQDGLEMTQSGLKKITRLGIEAKKEENLADWYSQVITKADMIDYYDISGCYILRPWSFSIWEVIQKFFDAKIKSIGVQNCYFPMFVSAQALEKEKTHVEDFAPEVAWVTRSGNSDLAEPIAIRPTSETVMYPYYAKWIKSHRDLPIQLNQWCNVVRWEFKHPQPFLRTREFLWQEGHSAFATQEEAVKEVYQILEFYAEVYEKLLAIPVIRGRKTEREKFAGGDFTTTVEAYVSASGRGLQGATSHHLGQNFSKMFEVVFEDPETSEKKFVYQNSWGISTRTIGALVMIHSDNVGLVLPPQVACFQVVIIPCGITASLTDADKNDLINKSKDFESMLMESGIRTHCDYRDNYSPGWKFNHWELKGVPLRVELGPRDIKQQQFVAVRRDTGEKMTLKMEEAVVVIKDLLDKIQNSLYQKALDDLNKYLTVSHEWEDFLEKLDNRCIIQSPFCGEGCCEEKIKKDSAKDADELGESSGPAMGAKTLCIPFKQPGEITADLKCIYPSCNNKPKFYTLFGRSY</sequence>
<dbReference type="Pfam" id="PF03129">
    <property type="entry name" value="HGTP_anticodon"/>
    <property type="match status" value="1"/>
</dbReference>
<feature type="region of interest" description="Disordered" evidence="7">
    <location>
        <begin position="819"/>
        <end position="843"/>
    </location>
</feature>
<dbReference type="CDD" id="cd00778">
    <property type="entry name" value="ProRS_core_arch_euk"/>
    <property type="match status" value="1"/>
</dbReference>
<dbReference type="InterPro" id="IPR045864">
    <property type="entry name" value="aa-tRNA-synth_II/BPL/LPL"/>
</dbReference>
<dbReference type="SUPFAM" id="SSF55681">
    <property type="entry name" value="Class II aaRS and biotin synthetases"/>
    <property type="match status" value="1"/>
</dbReference>
<evidence type="ECO:0000259" key="8">
    <source>
        <dbReference type="PROSITE" id="PS50862"/>
    </source>
</evidence>
<dbReference type="InterPro" id="IPR000738">
    <property type="entry name" value="WHEP-TRS_dom"/>
</dbReference>
<dbReference type="SMART" id="SM00991">
    <property type="entry name" value="WHEP-TRS"/>
    <property type="match status" value="3"/>
</dbReference>
<feature type="domain" description="WHEP-TRS" evidence="9">
    <location>
        <begin position="930"/>
        <end position="986"/>
    </location>
</feature>
<dbReference type="InterPro" id="IPR020059">
    <property type="entry name" value="Glu/Gln-tRNA-synth_Ib_codon-bd"/>
</dbReference>
<dbReference type="SUPFAM" id="SSF47616">
    <property type="entry name" value="GST C-terminal domain-like"/>
    <property type="match status" value="1"/>
</dbReference>
<dbReference type="Pfam" id="PF00458">
    <property type="entry name" value="WHEP-TRS"/>
    <property type="match status" value="3"/>
</dbReference>
<organism evidence="10 11">
    <name type="scientific">Limulus polyphemus</name>
    <name type="common">Atlantic horseshoe crab</name>
    <dbReference type="NCBI Taxonomy" id="6850"/>
    <lineage>
        <taxon>Eukaryota</taxon>
        <taxon>Metazoa</taxon>
        <taxon>Ecdysozoa</taxon>
        <taxon>Arthropoda</taxon>
        <taxon>Chelicerata</taxon>
        <taxon>Merostomata</taxon>
        <taxon>Xiphosura</taxon>
        <taxon>Limulidae</taxon>
        <taxon>Limulus</taxon>
    </lineage>
</organism>
<dbReference type="Gene3D" id="1.20.1050.130">
    <property type="match status" value="1"/>
</dbReference>
<dbReference type="Proteomes" id="UP000694941">
    <property type="component" value="Unplaced"/>
</dbReference>
<dbReference type="PANTHER" id="PTHR43382:SF2">
    <property type="entry name" value="BIFUNCTIONAL GLUTAMATE_PROLINE--TRNA LIGASE"/>
    <property type="match status" value="1"/>
</dbReference>
<dbReference type="Gene3D" id="1.10.1160.10">
    <property type="entry name" value="Glutamyl-trna Synthetase, Domain 2"/>
    <property type="match status" value="1"/>
</dbReference>
<dbReference type="InterPro" id="IPR001412">
    <property type="entry name" value="aa-tRNA-synth_I_CS"/>
</dbReference>
<dbReference type="Pfam" id="PF00749">
    <property type="entry name" value="tRNA-synt_1c"/>
    <property type="match status" value="1"/>
</dbReference>
<dbReference type="InterPro" id="IPR009068">
    <property type="entry name" value="uS15_NS1_RNA-bd_sf"/>
</dbReference>
<gene>
    <name evidence="11" type="primary">LOC106464019</name>
</gene>
<dbReference type="Pfam" id="PF09180">
    <property type="entry name" value="ProRS-C_1"/>
    <property type="match status" value="1"/>
</dbReference>
<dbReference type="InterPro" id="IPR004499">
    <property type="entry name" value="Pro-tRNA-ligase_IIa_arc-type"/>
</dbReference>
<feature type="region of interest" description="Disordered" evidence="7">
    <location>
        <begin position="307"/>
        <end position="330"/>
    </location>
</feature>
<evidence type="ECO:0000256" key="3">
    <source>
        <dbReference type="ARBA" id="ARBA00022840"/>
    </source>
</evidence>
<evidence type="ECO:0000313" key="11">
    <source>
        <dbReference type="RefSeq" id="XP_013779580.1"/>
    </source>
</evidence>
<name>A0ABM1BD56_LIMPO</name>
<reference evidence="11" key="1">
    <citation type="submission" date="2025-08" db="UniProtKB">
        <authorList>
            <consortium name="RefSeq"/>
        </authorList>
    </citation>
    <scope>IDENTIFICATION</scope>
    <source>
        <tissue evidence="11">Muscle</tissue>
    </source>
</reference>
<feature type="domain" description="WHEP-TRS" evidence="9">
    <location>
        <begin position="759"/>
        <end position="815"/>
    </location>
</feature>
<protein>
    <submittedName>
        <fullName evidence="11">Bifunctional glutamate/proline--tRNA ligase-like</fullName>
    </submittedName>
</protein>
<dbReference type="SMART" id="SM00946">
    <property type="entry name" value="ProRS-C_1"/>
    <property type="match status" value="1"/>
</dbReference>
<dbReference type="PANTHER" id="PTHR43382">
    <property type="entry name" value="PROLYL-TRNA SYNTHETASE"/>
    <property type="match status" value="1"/>
</dbReference>
<evidence type="ECO:0000256" key="7">
    <source>
        <dbReference type="SAM" id="MobiDB-lite"/>
    </source>
</evidence>
<feature type="compositionally biased region" description="Basic and acidic residues" evidence="7">
    <location>
        <begin position="981"/>
        <end position="1003"/>
    </location>
</feature>
<proteinExistence type="inferred from homology"/>
<dbReference type="SUPFAM" id="SSF52374">
    <property type="entry name" value="Nucleotidylyl transferase"/>
    <property type="match status" value="1"/>
</dbReference>
<dbReference type="SUPFAM" id="SSF47060">
    <property type="entry name" value="S15/NS1 RNA-binding domain"/>
    <property type="match status" value="3"/>
</dbReference>
<evidence type="ECO:0000259" key="9">
    <source>
        <dbReference type="PROSITE" id="PS51185"/>
    </source>
</evidence>
<feature type="region of interest" description="Disordered" evidence="7">
    <location>
        <begin position="177"/>
        <end position="198"/>
    </location>
</feature>
<keyword evidence="4" id="KW-0694">RNA-binding</keyword>
<dbReference type="CDD" id="cd00862">
    <property type="entry name" value="ProRS_anticodon_zinc"/>
    <property type="match status" value="1"/>
</dbReference>
<dbReference type="HAMAP" id="MF_02076">
    <property type="entry name" value="Glu_tRNA_synth_type2"/>
    <property type="match status" value="1"/>
</dbReference>
<dbReference type="NCBIfam" id="TIGR00463">
    <property type="entry name" value="gltX_arch"/>
    <property type="match status" value="1"/>
</dbReference>
<dbReference type="HAMAP" id="MF_01571">
    <property type="entry name" value="Pro_tRNA_synth_type3"/>
    <property type="match status" value="1"/>
</dbReference>
<dbReference type="RefSeq" id="XP_013779580.1">
    <property type="nucleotide sequence ID" value="XM_013924126.2"/>
</dbReference>
<feature type="compositionally biased region" description="Basic and acidic residues" evidence="7">
    <location>
        <begin position="908"/>
        <end position="928"/>
    </location>
</feature>
<dbReference type="Gene3D" id="3.30.110.30">
    <property type="entry name" value="C-terminal domain of ProRS"/>
    <property type="match status" value="1"/>
</dbReference>
<dbReference type="CDD" id="cd00936">
    <property type="entry name" value="WEPRS_RNA"/>
    <property type="match status" value="3"/>
</dbReference>
<dbReference type="InterPro" id="IPR033721">
    <property type="entry name" value="ProRS_core_arch_euk"/>
</dbReference>
<dbReference type="InterPro" id="IPR036621">
    <property type="entry name" value="Anticodon-bd_dom_sf"/>
</dbReference>
<dbReference type="GeneID" id="106464019"/>
<evidence type="ECO:0000256" key="4">
    <source>
        <dbReference type="ARBA" id="ARBA00022884"/>
    </source>
</evidence>
<dbReference type="PROSITE" id="PS51185">
    <property type="entry name" value="WHEP_TRS_2"/>
    <property type="match status" value="3"/>
</dbReference>
<dbReference type="PRINTS" id="PR00987">
    <property type="entry name" value="TRNASYNTHGLU"/>
</dbReference>
<feature type="region of interest" description="Disordered" evidence="7">
    <location>
        <begin position="981"/>
        <end position="1016"/>
    </location>
</feature>
<dbReference type="Gene3D" id="2.40.240.10">
    <property type="entry name" value="Ribosomal Protein L25, Chain P"/>
    <property type="match status" value="1"/>
</dbReference>
<dbReference type="InterPro" id="IPR016061">
    <property type="entry name" value="Pro-tRNA_ligase_II_C"/>
</dbReference>
<dbReference type="InterPro" id="IPR020061">
    <property type="entry name" value="Glu_tRNA_lig_a-bdl"/>
</dbReference>
<dbReference type="PROSITE" id="PS00178">
    <property type="entry name" value="AA_TRNA_LIGASE_I"/>
    <property type="match status" value="1"/>
</dbReference>
<dbReference type="InterPro" id="IPR004526">
    <property type="entry name" value="Glu-tRNA-synth_arc/euk"/>
</dbReference>
<dbReference type="InterPro" id="IPR006195">
    <property type="entry name" value="aa-tRNA-synth_II"/>
</dbReference>
<dbReference type="Gene3D" id="3.40.50.620">
    <property type="entry name" value="HUPs"/>
    <property type="match status" value="1"/>
</dbReference>
<evidence type="ECO:0000313" key="10">
    <source>
        <dbReference type="Proteomes" id="UP000694941"/>
    </source>
</evidence>
<dbReference type="InterPro" id="IPR036282">
    <property type="entry name" value="Glutathione-S-Trfase_C_sf"/>
</dbReference>
<dbReference type="Pfam" id="PF20974">
    <property type="entry name" value="tRNA-synt_1c_C2"/>
    <property type="match status" value="1"/>
</dbReference>
<dbReference type="Pfam" id="PF03950">
    <property type="entry name" value="tRNA-synt_1c_C"/>
    <property type="match status" value="1"/>
</dbReference>
<dbReference type="InterPro" id="IPR002314">
    <property type="entry name" value="aa-tRNA-synt_IIb"/>
</dbReference>
<dbReference type="InterPro" id="IPR049437">
    <property type="entry name" value="tRNA-synt_1c_C2"/>
</dbReference>
<dbReference type="InterPro" id="IPR000924">
    <property type="entry name" value="Glu/Gln-tRNA-synth"/>
</dbReference>